<evidence type="ECO:0000256" key="1">
    <source>
        <dbReference type="SAM" id="Phobius"/>
    </source>
</evidence>
<gene>
    <name evidence="2" type="ORF">A2V68_00740</name>
</gene>
<dbReference type="STRING" id="1798535.A2V68_00740"/>
<dbReference type="Proteomes" id="UP000176651">
    <property type="component" value="Unassembled WGS sequence"/>
</dbReference>
<organism evidence="2 3">
    <name type="scientific">candidate division Kazan bacterium RBG_13_50_9</name>
    <dbReference type="NCBI Taxonomy" id="1798535"/>
    <lineage>
        <taxon>Bacteria</taxon>
        <taxon>Bacteria division Kazan-3B-28</taxon>
    </lineage>
</organism>
<keyword evidence="1" id="KW-0812">Transmembrane</keyword>
<proteinExistence type="predicted"/>
<reference evidence="2 3" key="1">
    <citation type="journal article" date="2016" name="Nat. Commun.">
        <title>Thousands of microbial genomes shed light on interconnected biogeochemical processes in an aquifer system.</title>
        <authorList>
            <person name="Anantharaman K."/>
            <person name="Brown C.T."/>
            <person name="Hug L.A."/>
            <person name="Sharon I."/>
            <person name="Castelle C.J."/>
            <person name="Probst A.J."/>
            <person name="Thomas B.C."/>
            <person name="Singh A."/>
            <person name="Wilkins M.J."/>
            <person name="Karaoz U."/>
            <person name="Brodie E.L."/>
            <person name="Williams K.H."/>
            <person name="Hubbard S.S."/>
            <person name="Banfield J.F."/>
        </authorList>
    </citation>
    <scope>NUCLEOTIDE SEQUENCE [LARGE SCALE GENOMIC DNA]</scope>
</reference>
<accession>A0A1F4NSM9</accession>
<name>A0A1F4NSM9_UNCK3</name>
<evidence type="ECO:0000313" key="3">
    <source>
        <dbReference type="Proteomes" id="UP000176651"/>
    </source>
</evidence>
<sequence length="460" mass="50640">MRNLSPVAVLIIASIFTVAAMASIIYFYQRETTSIEDKYLNRSSSEEVDALYHSSYYGPGFDENDPSTFPESGLVTEDDYYSDNLTSGSDVLTQGVVIEESAKKVCGDEQGNPSTACNINDDLSDADASGPHWRNGIVANNGDYVKFLVHLKVTNHFAIAKTVLVGDILGDMLAYSVANPAQYSINGSGHPAIVGRPTWILEEDAPDTPVPYSIEWYQWLEEDGFRLTVPAGQTWTLNIVLWAQLTPGDSYSTKNTAYILVPLKPPVVKSAVIEKRHKTTGGEEEPFNDTEWAWQSEDTTPEGGGTLPPTEGSLPDLLKSQYTYKYVRNVSRGESQWDRYTIASPGEQIDFMIHAQLGDTSKLTQPIKISDILGIGINYQAGTSKLKLGSGEINLPDDWFGGYLLSPQELRGASSLEISFSANIQPGYWRWSTGTTNNVGRFTIPEGFVIDKICLVIVDR</sequence>
<protein>
    <submittedName>
        <fullName evidence="2">Uncharacterized protein</fullName>
    </submittedName>
</protein>
<dbReference type="EMBL" id="META01000003">
    <property type="protein sequence ID" value="OGB74277.1"/>
    <property type="molecule type" value="Genomic_DNA"/>
</dbReference>
<comment type="caution">
    <text evidence="2">The sequence shown here is derived from an EMBL/GenBank/DDBJ whole genome shotgun (WGS) entry which is preliminary data.</text>
</comment>
<dbReference type="AlphaFoldDB" id="A0A1F4NSM9"/>
<feature type="transmembrane region" description="Helical" evidence="1">
    <location>
        <begin position="7"/>
        <end position="28"/>
    </location>
</feature>
<evidence type="ECO:0000313" key="2">
    <source>
        <dbReference type="EMBL" id="OGB74277.1"/>
    </source>
</evidence>
<keyword evidence="1" id="KW-0472">Membrane</keyword>
<keyword evidence="1" id="KW-1133">Transmembrane helix</keyword>